<dbReference type="SUPFAM" id="SSF49785">
    <property type="entry name" value="Galactose-binding domain-like"/>
    <property type="match status" value="1"/>
</dbReference>
<feature type="signal peptide" evidence="3">
    <location>
        <begin position="1"/>
        <end position="24"/>
    </location>
</feature>
<protein>
    <submittedName>
        <fullName evidence="5">Multiple epidermal growth factor-like domains 10</fullName>
    </submittedName>
</protein>
<feature type="domain" description="EGF-like" evidence="4">
    <location>
        <begin position="599"/>
        <end position="629"/>
    </location>
</feature>
<accession>A0AAV3ZV69</accession>
<dbReference type="SMART" id="SM00181">
    <property type="entry name" value="EGF"/>
    <property type="match status" value="6"/>
</dbReference>
<dbReference type="InterPro" id="IPR008979">
    <property type="entry name" value="Galactose-bd-like_sf"/>
</dbReference>
<dbReference type="EMBL" id="BLXT01002860">
    <property type="protein sequence ID" value="GFN98576.1"/>
    <property type="molecule type" value="Genomic_DNA"/>
</dbReference>
<reference evidence="5 6" key="1">
    <citation type="journal article" date="2021" name="Elife">
        <title>Chloroplast acquisition without the gene transfer in kleptoplastic sea slugs, Plakobranchus ocellatus.</title>
        <authorList>
            <person name="Maeda T."/>
            <person name="Takahashi S."/>
            <person name="Yoshida T."/>
            <person name="Shimamura S."/>
            <person name="Takaki Y."/>
            <person name="Nagai Y."/>
            <person name="Toyoda A."/>
            <person name="Suzuki Y."/>
            <person name="Arimoto A."/>
            <person name="Ishii H."/>
            <person name="Satoh N."/>
            <person name="Nishiyama T."/>
            <person name="Hasebe M."/>
            <person name="Maruyama T."/>
            <person name="Minagawa J."/>
            <person name="Obokata J."/>
            <person name="Shigenobu S."/>
        </authorList>
    </citation>
    <scope>NUCLEOTIDE SEQUENCE [LARGE SCALE GENOMIC DNA]</scope>
</reference>
<evidence type="ECO:0000256" key="3">
    <source>
        <dbReference type="SAM" id="SignalP"/>
    </source>
</evidence>
<keyword evidence="2" id="KW-0472">Membrane</keyword>
<dbReference type="PANTHER" id="PTHR24043">
    <property type="entry name" value="SCAVENGER RECEPTOR CLASS F"/>
    <property type="match status" value="1"/>
</dbReference>
<proteinExistence type="predicted"/>
<gene>
    <name evidence="5" type="ORF">PoB_002508200</name>
</gene>
<evidence type="ECO:0000259" key="4">
    <source>
        <dbReference type="SMART" id="SM00181"/>
    </source>
</evidence>
<feature type="domain" description="EGF-like" evidence="4">
    <location>
        <begin position="405"/>
        <end position="435"/>
    </location>
</feature>
<dbReference type="Gene3D" id="2.170.300.10">
    <property type="entry name" value="Tie2 ligand-binding domain superfamily"/>
    <property type="match status" value="2"/>
</dbReference>
<dbReference type="InterPro" id="IPR000742">
    <property type="entry name" value="EGF"/>
</dbReference>
<feature type="chain" id="PRO_5043932368" evidence="3">
    <location>
        <begin position="25"/>
        <end position="728"/>
    </location>
</feature>
<evidence type="ECO:0000313" key="6">
    <source>
        <dbReference type="Proteomes" id="UP000735302"/>
    </source>
</evidence>
<dbReference type="Pfam" id="PF22633">
    <property type="entry name" value="F5_F8_type_C_2"/>
    <property type="match status" value="1"/>
</dbReference>
<keyword evidence="1" id="KW-0245">EGF-like domain</keyword>
<sequence length="728" mass="80426">MFFSCERIFAAILILTTSLALSSAYCKSKIYFGKKKCKYLCHCKNNTNCNKSTGLCSDGCAFGWFGPACQFKSATFFPIANESDFDWLTDNDPTTCNKGDIQEITVELNTSYPLTWMRVMLNRPIEFDSLEIRYRTPKDTSKDQVCSDAQTAKVDNVTFDLSCPTLDLVSHVILSGSGVGSLCSLDISKGRNIAIKQDARQSSTFKKWYARGAVDGDYGPIDGSEKKQKTTCSHTSNRHSDAWWSVVFSAAMHVQSFVIYNRRNPSREKCCEFRLSQFSLKAYKSTHYSRKTQVFNFKDQSSEAQDVYTIIPSPRIGHTVKTLKIAEGQDFNILTLCEVIVYGDSACSSGKFGLDCERDCNCINKQETCFVSTGGCPSGCAPGFKGEDCWTQCPISTYGKDCKMNCSSNCLNSDCHHETGVCKACVPGYTGELCNQECPVSTYGQDCKMICNTRCLNCDCHHKTGVCKTCVPGYIGDLCDQECPISTYGKDCKMKCSSSCLDSDCHHETGLCKACVLGYTGELCYQASPPQGDLTPSDRALVAELEPATDVRVDRLPLDPFTLTTVRKIVNFRGTFKQIYVIFPLECPVSTYGQDCKMNCSTRCLNSDCHHKTGVCKACLPGYNGDLCDQGTFGDGCNQNCSIYCLDKLCNHMTGKCNNCTVGMEGDYCNESIYAAKSKACGYNLAVLSAFFPTSLVVTIVIFCVFYAIVLRCCRDSCENLLGCRYLS</sequence>
<feature type="domain" description="EGF-like" evidence="4">
    <location>
        <begin position="636"/>
        <end position="670"/>
    </location>
</feature>
<name>A0AAV3ZV69_9GAST</name>
<feature type="transmembrane region" description="Helical" evidence="2">
    <location>
        <begin position="685"/>
        <end position="710"/>
    </location>
</feature>
<keyword evidence="6" id="KW-1185">Reference proteome</keyword>
<dbReference type="GO" id="GO:0005044">
    <property type="term" value="F:scavenger receptor activity"/>
    <property type="evidence" value="ECO:0007669"/>
    <property type="project" value="InterPro"/>
</dbReference>
<feature type="domain" description="EGF-like" evidence="4">
    <location>
        <begin position="491"/>
        <end position="525"/>
    </location>
</feature>
<comment type="caution">
    <text evidence="5">The sequence shown here is derived from an EMBL/GenBank/DDBJ whole genome shotgun (WGS) entry which is preliminary data.</text>
</comment>
<keyword evidence="3" id="KW-0732">Signal</keyword>
<dbReference type="PANTHER" id="PTHR24043:SF8">
    <property type="entry name" value="EGF-LIKE DOMAIN-CONTAINING PROTEIN"/>
    <property type="match status" value="1"/>
</dbReference>
<keyword evidence="2" id="KW-0812">Transmembrane</keyword>
<dbReference type="AlphaFoldDB" id="A0AAV3ZV69"/>
<evidence type="ECO:0000256" key="1">
    <source>
        <dbReference type="ARBA" id="ARBA00022536"/>
    </source>
</evidence>
<evidence type="ECO:0000256" key="2">
    <source>
        <dbReference type="SAM" id="Phobius"/>
    </source>
</evidence>
<dbReference type="Proteomes" id="UP000735302">
    <property type="component" value="Unassembled WGS sequence"/>
</dbReference>
<keyword evidence="2" id="KW-1133">Transmembrane helix</keyword>
<dbReference type="InterPro" id="IPR042635">
    <property type="entry name" value="MEGF10/SREC1/2-like"/>
</dbReference>
<feature type="domain" description="EGF-like" evidence="4">
    <location>
        <begin position="36"/>
        <end position="70"/>
    </location>
</feature>
<evidence type="ECO:0000313" key="5">
    <source>
        <dbReference type="EMBL" id="GFN98576.1"/>
    </source>
</evidence>
<dbReference type="Gene3D" id="2.60.120.260">
    <property type="entry name" value="Galactose-binding domain-like"/>
    <property type="match status" value="1"/>
</dbReference>
<feature type="domain" description="EGF-like" evidence="4">
    <location>
        <begin position="450"/>
        <end position="480"/>
    </location>
</feature>
<organism evidence="5 6">
    <name type="scientific">Plakobranchus ocellatus</name>
    <dbReference type="NCBI Taxonomy" id="259542"/>
    <lineage>
        <taxon>Eukaryota</taxon>
        <taxon>Metazoa</taxon>
        <taxon>Spiralia</taxon>
        <taxon>Lophotrochozoa</taxon>
        <taxon>Mollusca</taxon>
        <taxon>Gastropoda</taxon>
        <taxon>Heterobranchia</taxon>
        <taxon>Euthyneura</taxon>
        <taxon>Panpulmonata</taxon>
        <taxon>Sacoglossa</taxon>
        <taxon>Placobranchoidea</taxon>
        <taxon>Plakobranchidae</taxon>
        <taxon>Plakobranchus</taxon>
    </lineage>
</organism>